<feature type="region of interest" description="Disordered" evidence="1">
    <location>
        <begin position="1"/>
        <end position="66"/>
    </location>
</feature>
<accession>E9I6B1</accession>
<organism evidence="2 3">
    <name type="scientific">Daphnia pulex</name>
    <name type="common">Water flea</name>
    <dbReference type="NCBI Taxonomy" id="6669"/>
    <lineage>
        <taxon>Eukaryota</taxon>
        <taxon>Metazoa</taxon>
        <taxon>Ecdysozoa</taxon>
        <taxon>Arthropoda</taxon>
        <taxon>Crustacea</taxon>
        <taxon>Branchiopoda</taxon>
        <taxon>Diplostraca</taxon>
        <taxon>Cladocera</taxon>
        <taxon>Anomopoda</taxon>
        <taxon>Daphniidae</taxon>
        <taxon>Daphnia</taxon>
    </lineage>
</organism>
<dbReference type="GO" id="GO:0003676">
    <property type="term" value="F:nucleic acid binding"/>
    <property type="evidence" value="ECO:0007669"/>
    <property type="project" value="InterPro"/>
</dbReference>
<keyword evidence="3" id="KW-1185">Reference proteome</keyword>
<dbReference type="SUPFAM" id="SSF57756">
    <property type="entry name" value="Retrovirus zinc finger-like domains"/>
    <property type="match status" value="1"/>
</dbReference>
<dbReference type="Proteomes" id="UP000000305">
    <property type="component" value="Unassembled WGS sequence"/>
</dbReference>
<proteinExistence type="predicted"/>
<dbReference type="AlphaFoldDB" id="E9I6B1"/>
<dbReference type="InterPro" id="IPR036875">
    <property type="entry name" value="Znf_CCHC_sf"/>
</dbReference>
<dbReference type="KEGG" id="dpx:DAPPUDRAFT_124056"/>
<protein>
    <recommendedName>
        <fullName evidence="4">CCHC-type domain-containing protein</fullName>
    </recommendedName>
</protein>
<dbReference type="EMBL" id="GL736323">
    <property type="protein sequence ID" value="EFX60469.1"/>
    <property type="molecule type" value="Genomic_DNA"/>
</dbReference>
<feature type="compositionally biased region" description="Acidic residues" evidence="1">
    <location>
        <begin position="17"/>
        <end position="26"/>
    </location>
</feature>
<dbReference type="InParanoid" id="E9I6B1"/>
<dbReference type="GO" id="GO:0008270">
    <property type="term" value="F:zinc ion binding"/>
    <property type="evidence" value="ECO:0007669"/>
    <property type="project" value="InterPro"/>
</dbReference>
<feature type="compositionally biased region" description="Low complexity" evidence="1">
    <location>
        <begin position="49"/>
        <end position="66"/>
    </location>
</feature>
<feature type="non-terminal residue" evidence="2">
    <location>
        <position position="1"/>
    </location>
</feature>
<evidence type="ECO:0000313" key="2">
    <source>
        <dbReference type="EMBL" id="EFX60469.1"/>
    </source>
</evidence>
<evidence type="ECO:0000313" key="3">
    <source>
        <dbReference type="Proteomes" id="UP000000305"/>
    </source>
</evidence>
<dbReference type="HOGENOM" id="CLU_1514250_0_0_1"/>
<evidence type="ECO:0008006" key="4">
    <source>
        <dbReference type="Google" id="ProtNLM"/>
    </source>
</evidence>
<reference evidence="2 3" key="1">
    <citation type="journal article" date="2011" name="Science">
        <title>The ecoresponsive genome of Daphnia pulex.</title>
        <authorList>
            <person name="Colbourne J.K."/>
            <person name="Pfrender M.E."/>
            <person name="Gilbert D."/>
            <person name="Thomas W.K."/>
            <person name="Tucker A."/>
            <person name="Oakley T.H."/>
            <person name="Tokishita S."/>
            <person name="Aerts A."/>
            <person name="Arnold G.J."/>
            <person name="Basu M.K."/>
            <person name="Bauer D.J."/>
            <person name="Caceres C.E."/>
            <person name="Carmel L."/>
            <person name="Casola C."/>
            <person name="Choi J.H."/>
            <person name="Detter J.C."/>
            <person name="Dong Q."/>
            <person name="Dusheyko S."/>
            <person name="Eads B.D."/>
            <person name="Frohlich T."/>
            <person name="Geiler-Samerotte K.A."/>
            <person name="Gerlach D."/>
            <person name="Hatcher P."/>
            <person name="Jogdeo S."/>
            <person name="Krijgsveld J."/>
            <person name="Kriventseva E.V."/>
            <person name="Kultz D."/>
            <person name="Laforsch C."/>
            <person name="Lindquist E."/>
            <person name="Lopez J."/>
            <person name="Manak J.R."/>
            <person name="Muller J."/>
            <person name="Pangilinan J."/>
            <person name="Patwardhan R.P."/>
            <person name="Pitluck S."/>
            <person name="Pritham E.J."/>
            <person name="Rechtsteiner A."/>
            <person name="Rho M."/>
            <person name="Rogozin I.B."/>
            <person name="Sakarya O."/>
            <person name="Salamov A."/>
            <person name="Schaack S."/>
            <person name="Shapiro H."/>
            <person name="Shiga Y."/>
            <person name="Skalitzky C."/>
            <person name="Smith Z."/>
            <person name="Souvorov A."/>
            <person name="Sung W."/>
            <person name="Tang Z."/>
            <person name="Tsuchiya D."/>
            <person name="Tu H."/>
            <person name="Vos H."/>
            <person name="Wang M."/>
            <person name="Wolf Y.I."/>
            <person name="Yamagata H."/>
            <person name="Yamada T."/>
            <person name="Ye Y."/>
            <person name="Shaw J.R."/>
            <person name="Andrews J."/>
            <person name="Crease T.J."/>
            <person name="Tang H."/>
            <person name="Lucas S.M."/>
            <person name="Robertson H.M."/>
            <person name="Bork P."/>
            <person name="Koonin E.V."/>
            <person name="Zdobnov E.M."/>
            <person name="Grigoriev I.V."/>
            <person name="Lynch M."/>
            <person name="Boore J.L."/>
        </authorList>
    </citation>
    <scope>NUCLEOTIDE SEQUENCE [LARGE SCALE GENOMIC DNA]</scope>
</reference>
<name>E9I6B1_DAPPU</name>
<sequence>VAGEEITDTNDRHVSPDEEEEDEEAEIAAITKKLKNLKKKAQNKKKKNNGSQSQVQNKQQQQRQTSAAAKDECRYCHVKGHMQRACFKRKAAGAPCVDQYGNPLPGESVHGISTQQQQFEQWQQQQQQHFNGAAFNSAPQQYAQMGAAGGVGALWANNPYNNRGGEFENVPNGFPLNY</sequence>
<dbReference type="Gene3D" id="4.10.60.10">
    <property type="entry name" value="Zinc finger, CCHC-type"/>
    <property type="match status" value="1"/>
</dbReference>
<gene>
    <name evidence="2" type="ORF">DAPPUDRAFT_124056</name>
</gene>
<feature type="compositionally biased region" description="Basic residues" evidence="1">
    <location>
        <begin position="32"/>
        <end position="48"/>
    </location>
</feature>
<evidence type="ECO:0000256" key="1">
    <source>
        <dbReference type="SAM" id="MobiDB-lite"/>
    </source>
</evidence>